<evidence type="ECO:0008006" key="2">
    <source>
        <dbReference type="Google" id="ProtNLM"/>
    </source>
</evidence>
<dbReference type="EMBL" id="BKCJ010152147">
    <property type="protein sequence ID" value="GEY10452.1"/>
    <property type="molecule type" value="Genomic_DNA"/>
</dbReference>
<comment type="caution">
    <text evidence="1">The sequence shown here is derived from an EMBL/GenBank/DDBJ whole genome shotgun (WGS) entry which is preliminary data.</text>
</comment>
<organism evidence="1">
    <name type="scientific">Tanacetum cinerariifolium</name>
    <name type="common">Dalmatian daisy</name>
    <name type="synonym">Chrysanthemum cinerariifolium</name>
    <dbReference type="NCBI Taxonomy" id="118510"/>
    <lineage>
        <taxon>Eukaryota</taxon>
        <taxon>Viridiplantae</taxon>
        <taxon>Streptophyta</taxon>
        <taxon>Embryophyta</taxon>
        <taxon>Tracheophyta</taxon>
        <taxon>Spermatophyta</taxon>
        <taxon>Magnoliopsida</taxon>
        <taxon>eudicotyledons</taxon>
        <taxon>Gunneridae</taxon>
        <taxon>Pentapetalae</taxon>
        <taxon>asterids</taxon>
        <taxon>campanulids</taxon>
        <taxon>Asterales</taxon>
        <taxon>Asteraceae</taxon>
        <taxon>Asteroideae</taxon>
        <taxon>Anthemideae</taxon>
        <taxon>Anthemidinae</taxon>
        <taxon>Tanacetum</taxon>
    </lineage>
</organism>
<dbReference type="AlphaFoldDB" id="A0A699HMF5"/>
<reference evidence="1" key="1">
    <citation type="journal article" date="2019" name="Sci. Rep.">
        <title>Draft genome of Tanacetum cinerariifolium, the natural source of mosquito coil.</title>
        <authorList>
            <person name="Yamashiro T."/>
            <person name="Shiraishi A."/>
            <person name="Satake H."/>
            <person name="Nakayama K."/>
        </authorList>
    </citation>
    <scope>NUCLEOTIDE SEQUENCE</scope>
</reference>
<protein>
    <recommendedName>
        <fullName evidence="2">Xylulose kinase-1</fullName>
    </recommendedName>
</protein>
<proteinExistence type="predicted"/>
<name>A0A699HMF5_TANCI</name>
<sequence>MATLKFCDTHNMIVYLNKTEGSEGFHQIVGFLISSHIKFSLTENPTIYTSLIQQFWQTAVANTLDTGEIQIIATIDRNVKLISEASIRMHLKLEDSDGIFTLPNTEIFEQLSLRGPKKTTWEQFSSNIATAIICLVTKRTFNFSKMIFEGMVKEYQEKDKNRIKIGQKQKALIPVFRKFKELVLMLLPCPVKKGWKGTGSNFGAVAGDRTRVTRVTGGNTYPQVKKLEKTIKISQARRRAKIVISNDDMVSEDSSKQGRMIEDIDQDAGVILVTLTKVSSQEDQPEDQLGVLSAAKILVDATRVHMYSKKRRAVSNGRDRVSTASGIISTVEETVSTGGVSMPVSTAGMVQESTSPRATRDEEDEWENIRARVKADEELTQKLQAEKREKYSKDNRTKMLVGL</sequence>
<feature type="non-terminal residue" evidence="1">
    <location>
        <position position="403"/>
    </location>
</feature>
<evidence type="ECO:0000313" key="1">
    <source>
        <dbReference type="EMBL" id="GEY10452.1"/>
    </source>
</evidence>
<gene>
    <name evidence="1" type="ORF">Tci_382426</name>
</gene>
<accession>A0A699HMF5</accession>